<accession>A0A2C5XUR3</accession>
<feature type="compositionally biased region" description="Acidic residues" evidence="1">
    <location>
        <begin position="401"/>
        <end position="412"/>
    </location>
</feature>
<dbReference type="OrthoDB" id="5393654at2759"/>
<keyword evidence="3" id="KW-1185">Reference proteome</keyword>
<dbReference type="PANTHER" id="PTHR35179:SF2">
    <property type="entry name" value="START DOMAIN-CONTAINING PROTEIN"/>
    <property type="match status" value="1"/>
</dbReference>
<reference evidence="2 3" key="1">
    <citation type="submission" date="2017-06" db="EMBL/GenBank/DDBJ databases">
        <title>Ant-infecting Ophiocordyceps genomes reveal a high diversity of potential behavioral manipulation genes and a possible major role for enterotoxins.</title>
        <authorList>
            <person name="De Bekker C."/>
            <person name="Evans H.C."/>
            <person name="Brachmann A."/>
            <person name="Hughes D.P."/>
        </authorList>
    </citation>
    <scope>NUCLEOTIDE SEQUENCE [LARGE SCALE GENOMIC DNA]</scope>
    <source>
        <strain evidence="2 3">Map64</strain>
    </source>
</reference>
<feature type="compositionally biased region" description="Acidic residues" evidence="1">
    <location>
        <begin position="385"/>
        <end position="394"/>
    </location>
</feature>
<dbReference type="PANTHER" id="PTHR35179">
    <property type="entry name" value="PROTEIN CBG02620"/>
    <property type="match status" value="1"/>
</dbReference>
<evidence type="ECO:0000256" key="1">
    <source>
        <dbReference type="SAM" id="MobiDB-lite"/>
    </source>
</evidence>
<organism evidence="2 3">
    <name type="scientific">Ophiocordyceps australis</name>
    <dbReference type="NCBI Taxonomy" id="1399860"/>
    <lineage>
        <taxon>Eukaryota</taxon>
        <taxon>Fungi</taxon>
        <taxon>Dikarya</taxon>
        <taxon>Ascomycota</taxon>
        <taxon>Pezizomycotina</taxon>
        <taxon>Sordariomycetes</taxon>
        <taxon>Hypocreomycetidae</taxon>
        <taxon>Hypocreales</taxon>
        <taxon>Ophiocordycipitaceae</taxon>
        <taxon>Ophiocordyceps</taxon>
    </lineage>
</organism>
<sequence length="430" mass="49036">MTDGEVRALAKELIGEGHEVGDHGRNSINWKRQLHMRLHWEISSPRSLLVILRRNLLIERAIAESQMLWTPPKVLEKLDPDKGIFYRDRSAAAYPKHPMEPTVVAVMKMQPAALCLDVVACSHTFRTLLDYVLEKDTALRMMLEVVGETIHLIRRENSPTEQILGIKGYGHSFPDACTTWDAGLESSLSHQRVIRYCLGGLQVMVRFEPDGRLARDDEMTLNAKGKISENRTHTCELKAIQQTELKVGTGGHVVLQDDLFDIKTRSLLYRKNEDTVAEQLPRLWIAQIPNIILARHQLGRFEDVSVKDVRDRIETWEKENEAVVNRFVGLLRCIMEIAMRHEATQLELTRKEGGDLEVRKRLPDAGEAFSTAVRAQWEDWLQEGRDEDSDEEEGANLYASSDDDSQGWSDDDKDLTHCTEECGYCGKCSF</sequence>
<protein>
    <submittedName>
        <fullName evidence="2">Uncharacterized protein</fullName>
    </submittedName>
</protein>
<dbReference type="EMBL" id="NJET01000120">
    <property type="protein sequence ID" value="PHH61005.1"/>
    <property type="molecule type" value="Genomic_DNA"/>
</dbReference>
<comment type="caution">
    <text evidence="2">The sequence shown here is derived from an EMBL/GenBank/DDBJ whole genome shotgun (WGS) entry which is preliminary data.</text>
</comment>
<proteinExistence type="predicted"/>
<evidence type="ECO:0000313" key="3">
    <source>
        <dbReference type="Proteomes" id="UP000226192"/>
    </source>
</evidence>
<dbReference type="STRING" id="1399860.A0A2C5XUR3"/>
<dbReference type="AlphaFoldDB" id="A0A2C5XUR3"/>
<name>A0A2C5XUR3_9HYPO</name>
<feature type="region of interest" description="Disordered" evidence="1">
    <location>
        <begin position="383"/>
        <end position="412"/>
    </location>
</feature>
<evidence type="ECO:0000313" key="2">
    <source>
        <dbReference type="EMBL" id="PHH61005.1"/>
    </source>
</evidence>
<dbReference type="Proteomes" id="UP000226192">
    <property type="component" value="Unassembled WGS sequence"/>
</dbReference>
<gene>
    <name evidence="2" type="ORF">CDD81_971</name>
</gene>